<feature type="transmembrane region" description="Helical" evidence="8">
    <location>
        <begin position="172"/>
        <end position="196"/>
    </location>
</feature>
<keyword evidence="4" id="KW-1003">Cell membrane</keyword>
<keyword evidence="5 8" id="KW-0812">Transmembrane</keyword>
<dbReference type="GO" id="GO:0005886">
    <property type="term" value="C:plasma membrane"/>
    <property type="evidence" value="ECO:0007669"/>
    <property type="project" value="UniProtKB-SubCell"/>
</dbReference>
<evidence type="ECO:0000256" key="5">
    <source>
        <dbReference type="ARBA" id="ARBA00022692"/>
    </source>
</evidence>
<gene>
    <name evidence="9" type="primary">hmuU</name>
    <name evidence="9" type="ORF">KL86APRO_10354</name>
</gene>
<proteinExistence type="inferred from homology"/>
<keyword evidence="6 8" id="KW-1133">Transmembrane helix</keyword>
<comment type="subcellular location">
    <subcellularLocation>
        <location evidence="1">Cell membrane</location>
        <topology evidence="1">Multi-pass membrane protein</topology>
    </subcellularLocation>
</comment>
<name>A0A212J193_9PROT</name>
<feature type="transmembrane region" description="Helical" evidence="8">
    <location>
        <begin position="110"/>
        <end position="132"/>
    </location>
</feature>
<dbReference type="GO" id="GO:0022857">
    <property type="term" value="F:transmembrane transporter activity"/>
    <property type="evidence" value="ECO:0007669"/>
    <property type="project" value="InterPro"/>
</dbReference>
<feature type="transmembrane region" description="Helical" evidence="8">
    <location>
        <begin position="81"/>
        <end position="98"/>
    </location>
</feature>
<feature type="transmembrane region" description="Helical" evidence="8">
    <location>
        <begin position="332"/>
        <end position="351"/>
    </location>
</feature>
<dbReference type="Pfam" id="PF01032">
    <property type="entry name" value="FecCD"/>
    <property type="match status" value="1"/>
</dbReference>
<feature type="transmembrane region" description="Helical" evidence="8">
    <location>
        <begin position="21"/>
        <end position="38"/>
    </location>
</feature>
<organism evidence="9">
    <name type="scientific">uncultured Alphaproteobacteria bacterium</name>
    <dbReference type="NCBI Taxonomy" id="91750"/>
    <lineage>
        <taxon>Bacteria</taxon>
        <taxon>Pseudomonadati</taxon>
        <taxon>Pseudomonadota</taxon>
        <taxon>Alphaproteobacteria</taxon>
        <taxon>environmental samples</taxon>
    </lineage>
</organism>
<dbReference type="InterPro" id="IPR037294">
    <property type="entry name" value="ABC_BtuC-like"/>
</dbReference>
<dbReference type="GO" id="GO:0033214">
    <property type="term" value="P:siderophore-iron import into cell"/>
    <property type="evidence" value="ECO:0007669"/>
    <property type="project" value="TreeGrafter"/>
</dbReference>
<dbReference type="PANTHER" id="PTHR30472:SF25">
    <property type="entry name" value="ABC TRANSPORTER PERMEASE PROTEIN MJ0876-RELATED"/>
    <property type="match status" value="1"/>
</dbReference>
<dbReference type="EMBL" id="FLUO01000001">
    <property type="protein sequence ID" value="SBV93200.1"/>
    <property type="molecule type" value="Genomic_DNA"/>
</dbReference>
<dbReference type="PANTHER" id="PTHR30472">
    <property type="entry name" value="FERRIC ENTEROBACTIN TRANSPORT SYSTEM PERMEASE PROTEIN"/>
    <property type="match status" value="1"/>
</dbReference>
<evidence type="ECO:0000256" key="2">
    <source>
        <dbReference type="ARBA" id="ARBA00007935"/>
    </source>
</evidence>
<evidence type="ECO:0000256" key="1">
    <source>
        <dbReference type="ARBA" id="ARBA00004651"/>
    </source>
</evidence>
<protein>
    <submittedName>
        <fullName evidence="9">Hemin transport system permease protein HmuU</fullName>
    </submittedName>
</protein>
<sequence>MIGALRSRLAASSAEGNEPQAYALLAAALVAALALNFGAGALHVPAAAMLRVFAAALGLAEPQAADRVFEVVLLDVRLPRLGMACVVGATLGVAGAAMQGVLRNPLAEPGLLGTTSGAALGAVAAIVLEGVLTQRHDFAHLLVPGAAFGGALAATLAVVAVARAVALPSAATLLLTGIAINALSGSAIGLLISIANDEQLRNLTFWMMGSLANANRAHLLVVALAGGFGGLAVYRHALALDAATLGDDVAGHLGLDAVAVRGRVLAAVALAVGASVAFVGMIGFVGLVAPHLVRLMLGARHRLVIPAAALLGATLVLLADLAARTVVAPAELPLGVLTGLIGGPFLLWLLMRGGMER</sequence>
<dbReference type="InterPro" id="IPR000522">
    <property type="entry name" value="ABC_transptr_permease_BtuC"/>
</dbReference>
<dbReference type="Gene3D" id="1.10.3470.10">
    <property type="entry name" value="ABC transporter involved in vitamin B12 uptake, BtuC"/>
    <property type="match status" value="1"/>
</dbReference>
<dbReference type="SUPFAM" id="SSF81345">
    <property type="entry name" value="ABC transporter involved in vitamin B12 uptake, BtuC"/>
    <property type="match status" value="1"/>
</dbReference>
<keyword evidence="3" id="KW-0813">Transport</keyword>
<comment type="similarity">
    <text evidence="2">Belongs to the binding-protein-dependent transport system permease family. FecCD subfamily.</text>
</comment>
<feature type="transmembrane region" description="Helical" evidence="8">
    <location>
        <begin position="217"/>
        <end position="237"/>
    </location>
</feature>
<reference evidence="9" key="1">
    <citation type="submission" date="2016-04" db="EMBL/GenBank/DDBJ databases">
        <authorList>
            <person name="Evans L.H."/>
            <person name="Alamgir A."/>
            <person name="Owens N."/>
            <person name="Weber N.D."/>
            <person name="Virtaneva K."/>
            <person name="Barbian K."/>
            <person name="Babar A."/>
            <person name="Rosenke K."/>
        </authorList>
    </citation>
    <scope>NUCLEOTIDE SEQUENCE</scope>
    <source>
        <strain evidence="9">86</strain>
    </source>
</reference>
<evidence type="ECO:0000313" key="9">
    <source>
        <dbReference type="EMBL" id="SBV93200.1"/>
    </source>
</evidence>
<dbReference type="FunFam" id="1.10.3470.10:FF:000001">
    <property type="entry name" value="Vitamin B12 ABC transporter permease BtuC"/>
    <property type="match status" value="1"/>
</dbReference>
<evidence type="ECO:0000256" key="3">
    <source>
        <dbReference type="ARBA" id="ARBA00022448"/>
    </source>
</evidence>
<dbReference type="AlphaFoldDB" id="A0A212J193"/>
<evidence type="ECO:0000256" key="4">
    <source>
        <dbReference type="ARBA" id="ARBA00022475"/>
    </source>
</evidence>
<keyword evidence="7 8" id="KW-0472">Membrane</keyword>
<dbReference type="CDD" id="cd06550">
    <property type="entry name" value="TM_ABC_iron-siderophores_like"/>
    <property type="match status" value="1"/>
</dbReference>
<feature type="transmembrane region" description="Helical" evidence="8">
    <location>
        <begin position="303"/>
        <end position="326"/>
    </location>
</feature>
<feature type="transmembrane region" description="Helical" evidence="8">
    <location>
        <begin position="264"/>
        <end position="291"/>
    </location>
</feature>
<accession>A0A212J193</accession>
<evidence type="ECO:0000256" key="7">
    <source>
        <dbReference type="ARBA" id="ARBA00023136"/>
    </source>
</evidence>
<evidence type="ECO:0000256" key="6">
    <source>
        <dbReference type="ARBA" id="ARBA00022989"/>
    </source>
</evidence>
<feature type="transmembrane region" description="Helical" evidence="8">
    <location>
        <begin position="141"/>
        <end position="166"/>
    </location>
</feature>
<evidence type="ECO:0000256" key="8">
    <source>
        <dbReference type="SAM" id="Phobius"/>
    </source>
</evidence>